<dbReference type="Gramene" id="TVU36496">
    <property type="protein sequence ID" value="TVU36496"/>
    <property type="gene ID" value="EJB05_18432"/>
</dbReference>
<evidence type="ECO:0000313" key="5">
    <source>
        <dbReference type="Proteomes" id="UP000324897"/>
    </source>
</evidence>
<evidence type="ECO:0000256" key="2">
    <source>
        <dbReference type="SAM" id="SignalP"/>
    </source>
</evidence>
<keyword evidence="2" id="KW-0732">Signal</keyword>
<organism evidence="4 5">
    <name type="scientific">Eragrostis curvula</name>
    <name type="common">weeping love grass</name>
    <dbReference type="NCBI Taxonomy" id="38414"/>
    <lineage>
        <taxon>Eukaryota</taxon>
        <taxon>Viridiplantae</taxon>
        <taxon>Streptophyta</taxon>
        <taxon>Embryophyta</taxon>
        <taxon>Tracheophyta</taxon>
        <taxon>Spermatophyta</taxon>
        <taxon>Magnoliopsida</taxon>
        <taxon>Liliopsida</taxon>
        <taxon>Poales</taxon>
        <taxon>Poaceae</taxon>
        <taxon>PACMAD clade</taxon>
        <taxon>Chloridoideae</taxon>
        <taxon>Eragrostideae</taxon>
        <taxon>Eragrostidinae</taxon>
        <taxon>Eragrostis</taxon>
    </lineage>
</organism>
<dbReference type="PANTHER" id="PTHR11709:SF506">
    <property type="entry name" value="LACCASE-8"/>
    <property type="match status" value="1"/>
</dbReference>
<dbReference type="OrthoDB" id="2121828at2759"/>
<sequence length="166" mass="18043">MARATMLALLIVPTLCVAIARAAVVEHTFTVGGMKISQLCKESVIYTANQQMPGPTIEVNEGDTVVVHVVNDSPYPLSLHWHGIFQLRNGWADGANMITQCPIQPSGKFTYQFNVTGQEGTLWWHAHSSLLRSTIYGALIIKPRNGTSGYPFPAPDGEIPILLGTV</sequence>
<proteinExistence type="inferred from homology"/>
<dbReference type="Gene3D" id="2.60.40.420">
    <property type="entry name" value="Cupredoxins - blue copper proteins"/>
    <property type="match status" value="1"/>
</dbReference>
<gene>
    <name evidence="4" type="ORF">EJB05_18432</name>
</gene>
<accession>A0A5J9VM07</accession>
<dbReference type="PANTHER" id="PTHR11709">
    <property type="entry name" value="MULTI-COPPER OXIDASE"/>
    <property type="match status" value="1"/>
</dbReference>
<dbReference type="InterPro" id="IPR008972">
    <property type="entry name" value="Cupredoxin"/>
</dbReference>
<feature type="non-terminal residue" evidence="4">
    <location>
        <position position="1"/>
    </location>
</feature>
<dbReference type="Pfam" id="PF07732">
    <property type="entry name" value="Cu-oxidase_3"/>
    <property type="match status" value="1"/>
</dbReference>
<keyword evidence="5" id="KW-1185">Reference proteome</keyword>
<dbReference type="GO" id="GO:0005507">
    <property type="term" value="F:copper ion binding"/>
    <property type="evidence" value="ECO:0007669"/>
    <property type="project" value="InterPro"/>
</dbReference>
<dbReference type="InterPro" id="IPR011707">
    <property type="entry name" value="Cu-oxidase-like_N"/>
</dbReference>
<feature type="chain" id="PRO_5023812693" description="Plastocyanin-like domain-containing protein" evidence="2">
    <location>
        <begin position="23"/>
        <end position="166"/>
    </location>
</feature>
<dbReference type="EMBL" id="RWGY01000009">
    <property type="protein sequence ID" value="TVU36496.1"/>
    <property type="molecule type" value="Genomic_DNA"/>
</dbReference>
<evidence type="ECO:0000313" key="4">
    <source>
        <dbReference type="EMBL" id="TVU36496.1"/>
    </source>
</evidence>
<dbReference type="InterPro" id="IPR034288">
    <property type="entry name" value="CuRO_1_LCC"/>
</dbReference>
<dbReference type="CDD" id="cd13849">
    <property type="entry name" value="CuRO_1_LCC_plant"/>
    <property type="match status" value="1"/>
</dbReference>
<dbReference type="Proteomes" id="UP000324897">
    <property type="component" value="Unassembled WGS sequence"/>
</dbReference>
<feature type="signal peptide" evidence="2">
    <location>
        <begin position="1"/>
        <end position="22"/>
    </location>
</feature>
<evidence type="ECO:0000259" key="3">
    <source>
        <dbReference type="Pfam" id="PF07732"/>
    </source>
</evidence>
<dbReference type="InterPro" id="IPR045087">
    <property type="entry name" value="Cu-oxidase_fam"/>
</dbReference>
<reference evidence="4 5" key="1">
    <citation type="journal article" date="2019" name="Sci. Rep.">
        <title>A high-quality genome of Eragrostis curvula grass provides insights into Poaceae evolution and supports new strategies to enhance forage quality.</title>
        <authorList>
            <person name="Carballo J."/>
            <person name="Santos B.A.C.M."/>
            <person name="Zappacosta D."/>
            <person name="Garbus I."/>
            <person name="Selva J.P."/>
            <person name="Gallo C.A."/>
            <person name="Diaz A."/>
            <person name="Albertini E."/>
            <person name="Caccamo M."/>
            <person name="Echenique V."/>
        </authorList>
    </citation>
    <scope>NUCLEOTIDE SEQUENCE [LARGE SCALE GENOMIC DNA]</scope>
    <source>
        <strain evidence="5">cv. Victoria</strain>
        <tissue evidence="4">Leaf</tissue>
    </source>
</reference>
<dbReference type="GO" id="GO:0016491">
    <property type="term" value="F:oxidoreductase activity"/>
    <property type="evidence" value="ECO:0007669"/>
    <property type="project" value="TreeGrafter"/>
</dbReference>
<dbReference type="SUPFAM" id="SSF49503">
    <property type="entry name" value="Cupredoxins"/>
    <property type="match status" value="1"/>
</dbReference>
<name>A0A5J9VM07_9POAL</name>
<comment type="caution">
    <text evidence="4">The sequence shown here is derived from an EMBL/GenBank/DDBJ whole genome shotgun (WGS) entry which is preliminary data.</text>
</comment>
<evidence type="ECO:0000256" key="1">
    <source>
        <dbReference type="ARBA" id="ARBA00010609"/>
    </source>
</evidence>
<protein>
    <recommendedName>
        <fullName evidence="3">Plastocyanin-like domain-containing protein</fullName>
    </recommendedName>
</protein>
<comment type="similarity">
    <text evidence="1">Belongs to the multicopper oxidase family.</text>
</comment>
<feature type="domain" description="Plastocyanin-like" evidence="3">
    <location>
        <begin position="34"/>
        <end position="145"/>
    </location>
</feature>
<dbReference type="AlphaFoldDB" id="A0A5J9VM07"/>